<name>X0Z693_9ZZZZ</name>
<dbReference type="PANTHER" id="PTHR33055:SF13">
    <property type="entry name" value="TRANSPOSASE"/>
    <property type="match status" value="1"/>
</dbReference>
<accession>X0Z693</accession>
<evidence type="ECO:0000313" key="2">
    <source>
        <dbReference type="EMBL" id="GAG64624.1"/>
    </source>
</evidence>
<sequence>MKSCLFVGIDTHKDSHTAAVLDGYFEVVATISFDNDRAGFARFDEKLKKLSKGRELIFGLEDSQGLGSFLASYLTGKGYETLEINPVTTDRGRKHTVSHDKSDERDAVVIAKTLIRERTSLHPVRIDRNSIAIREMVGYRQLLVGESTRIKNRLHMVLFNQYNGVLSCFKDPFRNAPLLSFELS</sequence>
<reference evidence="2" key="1">
    <citation type="journal article" date="2014" name="Front. Microbiol.">
        <title>High frequency of phylogenetically diverse reductive dehalogenase-homologous genes in deep subseafloor sedimentary metagenomes.</title>
        <authorList>
            <person name="Kawai M."/>
            <person name="Futagami T."/>
            <person name="Toyoda A."/>
            <person name="Takaki Y."/>
            <person name="Nishi S."/>
            <person name="Hori S."/>
            <person name="Arai W."/>
            <person name="Tsubouchi T."/>
            <person name="Morono Y."/>
            <person name="Uchiyama I."/>
            <person name="Ito T."/>
            <person name="Fujiyama A."/>
            <person name="Inagaki F."/>
            <person name="Takami H."/>
        </authorList>
    </citation>
    <scope>NUCLEOTIDE SEQUENCE</scope>
    <source>
        <strain evidence="2">Expedition CK06-06</strain>
    </source>
</reference>
<dbReference type="GO" id="GO:0006313">
    <property type="term" value="P:DNA transposition"/>
    <property type="evidence" value="ECO:0007669"/>
    <property type="project" value="InterPro"/>
</dbReference>
<evidence type="ECO:0000259" key="1">
    <source>
        <dbReference type="Pfam" id="PF01548"/>
    </source>
</evidence>
<protein>
    <recommendedName>
        <fullName evidence="1">Transposase IS110-like N-terminal domain-containing protein</fullName>
    </recommendedName>
</protein>
<gene>
    <name evidence="2" type="ORF">S01H4_14823</name>
</gene>
<dbReference type="GO" id="GO:0004803">
    <property type="term" value="F:transposase activity"/>
    <property type="evidence" value="ECO:0007669"/>
    <property type="project" value="InterPro"/>
</dbReference>
<proteinExistence type="predicted"/>
<dbReference type="GO" id="GO:0003677">
    <property type="term" value="F:DNA binding"/>
    <property type="evidence" value="ECO:0007669"/>
    <property type="project" value="InterPro"/>
</dbReference>
<dbReference type="AlphaFoldDB" id="X0Z693"/>
<dbReference type="PANTHER" id="PTHR33055">
    <property type="entry name" value="TRANSPOSASE FOR INSERTION SEQUENCE ELEMENT IS1111A"/>
    <property type="match status" value="1"/>
</dbReference>
<dbReference type="InterPro" id="IPR002525">
    <property type="entry name" value="Transp_IS110-like_N"/>
</dbReference>
<dbReference type="InterPro" id="IPR047650">
    <property type="entry name" value="Transpos_IS110"/>
</dbReference>
<organism evidence="2">
    <name type="scientific">marine sediment metagenome</name>
    <dbReference type="NCBI Taxonomy" id="412755"/>
    <lineage>
        <taxon>unclassified sequences</taxon>
        <taxon>metagenomes</taxon>
        <taxon>ecological metagenomes</taxon>
    </lineage>
</organism>
<feature type="domain" description="Transposase IS110-like N-terminal" evidence="1">
    <location>
        <begin position="7"/>
        <end position="158"/>
    </location>
</feature>
<dbReference type="EMBL" id="BART01006494">
    <property type="protein sequence ID" value="GAG64624.1"/>
    <property type="molecule type" value="Genomic_DNA"/>
</dbReference>
<dbReference type="Pfam" id="PF01548">
    <property type="entry name" value="DEDD_Tnp_IS110"/>
    <property type="match status" value="1"/>
</dbReference>
<comment type="caution">
    <text evidence="2">The sequence shown here is derived from an EMBL/GenBank/DDBJ whole genome shotgun (WGS) entry which is preliminary data.</text>
</comment>